<keyword evidence="3" id="KW-1185">Reference proteome</keyword>
<protein>
    <submittedName>
        <fullName evidence="2">Ankyrin repeat domain containing protein 45</fullName>
    </submittedName>
</protein>
<evidence type="ECO:0000313" key="3">
    <source>
        <dbReference type="Proteomes" id="UP001228049"/>
    </source>
</evidence>
<organism evidence="2 3">
    <name type="scientific">Dissostichus eleginoides</name>
    <name type="common">Patagonian toothfish</name>
    <name type="synonym">Dissostichus amissus</name>
    <dbReference type="NCBI Taxonomy" id="100907"/>
    <lineage>
        <taxon>Eukaryota</taxon>
        <taxon>Metazoa</taxon>
        <taxon>Chordata</taxon>
        <taxon>Craniata</taxon>
        <taxon>Vertebrata</taxon>
        <taxon>Euteleostomi</taxon>
        <taxon>Actinopterygii</taxon>
        <taxon>Neopterygii</taxon>
        <taxon>Teleostei</taxon>
        <taxon>Neoteleostei</taxon>
        <taxon>Acanthomorphata</taxon>
        <taxon>Eupercaria</taxon>
        <taxon>Perciformes</taxon>
        <taxon>Notothenioidei</taxon>
        <taxon>Nototheniidae</taxon>
        <taxon>Dissostichus</taxon>
    </lineage>
</organism>
<dbReference type="EMBL" id="JASDAP010000026">
    <property type="protein sequence ID" value="KAK1878410.1"/>
    <property type="molecule type" value="Genomic_DNA"/>
</dbReference>
<evidence type="ECO:0000313" key="2">
    <source>
        <dbReference type="EMBL" id="KAK1878410.1"/>
    </source>
</evidence>
<dbReference type="PANTHER" id="PTHR46880:SF6">
    <property type="entry name" value="U1-TYPE DOMAIN-CONTAINING PROTEIN"/>
    <property type="match status" value="1"/>
</dbReference>
<comment type="caution">
    <text evidence="2">The sequence shown here is derived from an EMBL/GenBank/DDBJ whole genome shotgun (WGS) entry which is preliminary data.</text>
</comment>
<sequence>MEEHDLLSLKQPSATRWLSLERAVKGIRANWVALVLELQEEEADRDCPVAKGIRKRLQTLMFPALTHLLPDVLAVVNRMNLTFQKEDVNISSIQPVVNMTLASLEDLMNGPGEAETKFNEALEDGKFCGITLTQADAQTFSRVRTDYIVEVTKSIKKRFPSEHVGIIADLDTVINASRYLGADSVSKSYGLEALERVCYSPLHLAAGLGHLETVRTLLEFGADTQVETFRGERPLDLARRYSWTDCADCLTLAEAKQDLESYVAFVKDLTSDPQRSLTKEEKSDWIQSVEHATESDFIAQRRELQDAVLYKLSAQSEYQLYYCTTGEASTKQEPSHSRVGAFRCNYVVHKFRGFRGYL</sequence>
<dbReference type="PROSITE" id="PS50088">
    <property type="entry name" value="ANK_REPEAT"/>
    <property type="match status" value="1"/>
</dbReference>
<dbReference type="SUPFAM" id="SSF48403">
    <property type="entry name" value="Ankyrin repeat"/>
    <property type="match status" value="1"/>
</dbReference>
<accession>A0AAD9B6W9</accession>
<dbReference type="Proteomes" id="UP001228049">
    <property type="component" value="Unassembled WGS sequence"/>
</dbReference>
<dbReference type="AlphaFoldDB" id="A0AAD9B6W9"/>
<dbReference type="Gene3D" id="1.25.40.20">
    <property type="entry name" value="Ankyrin repeat-containing domain"/>
    <property type="match status" value="1"/>
</dbReference>
<dbReference type="Pfam" id="PF00023">
    <property type="entry name" value="Ank"/>
    <property type="match status" value="1"/>
</dbReference>
<proteinExistence type="predicted"/>
<feature type="repeat" description="ANK" evidence="1">
    <location>
        <begin position="200"/>
        <end position="229"/>
    </location>
</feature>
<dbReference type="InterPro" id="IPR036770">
    <property type="entry name" value="Ankyrin_rpt-contain_sf"/>
</dbReference>
<evidence type="ECO:0000256" key="1">
    <source>
        <dbReference type="PROSITE-ProRule" id="PRU00023"/>
    </source>
</evidence>
<reference evidence="2" key="1">
    <citation type="submission" date="2023-04" db="EMBL/GenBank/DDBJ databases">
        <title>Chromosome-level genome of Chaenocephalus aceratus.</title>
        <authorList>
            <person name="Park H."/>
        </authorList>
    </citation>
    <scope>NUCLEOTIDE SEQUENCE</scope>
    <source>
        <strain evidence="2">DE</strain>
        <tissue evidence="2">Muscle</tissue>
    </source>
</reference>
<dbReference type="InterPro" id="IPR002110">
    <property type="entry name" value="Ankyrin_rpt"/>
</dbReference>
<keyword evidence="1" id="KW-0040">ANK repeat</keyword>
<dbReference type="PANTHER" id="PTHR46880">
    <property type="entry name" value="RAS-ASSOCIATING DOMAIN-CONTAINING PROTEIN"/>
    <property type="match status" value="1"/>
</dbReference>
<dbReference type="PROSITE" id="PS50297">
    <property type="entry name" value="ANK_REP_REGION"/>
    <property type="match status" value="1"/>
</dbReference>
<name>A0AAD9B6W9_DISEL</name>
<gene>
    <name evidence="2" type="ORF">KUDE01_026539</name>
</gene>